<feature type="compositionally biased region" description="Basic residues" evidence="1">
    <location>
        <begin position="59"/>
        <end position="71"/>
    </location>
</feature>
<name>A0AAW2WD92_9LAMI</name>
<reference evidence="2" key="2">
    <citation type="journal article" date="2024" name="Plant">
        <title>Genomic evolution and insights into agronomic trait innovations of Sesamum species.</title>
        <authorList>
            <person name="Miao H."/>
            <person name="Wang L."/>
            <person name="Qu L."/>
            <person name="Liu H."/>
            <person name="Sun Y."/>
            <person name="Le M."/>
            <person name="Wang Q."/>
            <person name="Wei S."/>
            <person name="Zheng Y."/>
            <person name="Lin W."/>
            <person name="Duan Y."/>
            <person name="Cao H."/>
            <person name="Xiong S."/>
            <person name="Wang X."/>
            <person name="Wei L."/>
            <person name="Li C."/>
            <person name="Ma Q."/>
            <person name="Ju M."/>
            <person name="Zhao R."/>
            <person name="Li G."/>
            <person name="Mu C."/>
            <person name="Tian Q."/>
            <person name="Mei H."/>
            <person name="Zhang T."/>
            <person name="Gao T."/>
            <person name="Zhang H."/>
        </authorList>
    </citation>
    <scope>NUCLEOTIDE SEQUENCE</scope>
    <source>
        <strain evidence="2">KEN1</strain>
    </source>
</reference>
<feature type="compositionally biased region" description="Low complexity" evidence="1">
    <location>
        <begin position="72"/>
        <end position="91"/>
    </location>
</feature>
<organism evidence="2">
    <name type="scientific">Sesamum latifolium</name>
    <dbReference type="NCBI Taxonomy" id="2727402"/>
    <lineage>
        <taxon>Eukaryota</taxon>
        <taxon>Viridiplantae</taxon>
        <taxon>Streptophyta</taxon>
        <taxon>Embryophyta</taxon>
        <taxon>Tracheophyta</taxon>
        <taxon>Spermatophyta</taxon>
        <taxon>Magnoliopsida</taxon>
        <taxon>eudicotyledons</taxon>
        <taxon>Gunneridae</taxon>
        <taxon>Pentapetalae</taxon>
        <taxon>asterids</taxon>
        <taxon>lamiids</taxon>
        <taxon>Lamiales</taxon>
        <taxon>Pedaliaceae</taxon>
        <taxon>Sesamum</taxon>
    </lineage>
</organism>
<reference evidence="2" key="1">
    <citation type="submission" date="2020-06" db="EMBL/GenBank/DDBJ databases">
        <authorList>
            <person name="Li T."/>
            <person name="Hu X."/>
            <person name="Zhang T."/>
            <person name="Song X."/>
            <person name="Zhang H."/>
            <person name="Dai N."/>
            <person name="Sheng W."/>
            <person name="Hou X."/>
            <person name="Wei L."/>
        </authorList>
    </citation>
    <scope>NUCLEOTIDE SEQUENCE</scope>
    <source>
        <strain evidence="2">KEN1</strain>
        <tissue evidence="2">Leaf</tissue>
    </source>
</reference>
<evidence type="ECO:0000256" key="1">
    <source>
        <dbReference type="SAM" id="MobiDB-lite"/>
    </source>
</evidence>
<dbReference type="AlphaFoldDB" id="A0AAW2WD92"/>
<gene>
    <name evidence="2" type="ORF">Slati_2444300</name>
</gene>
<sequence length="106" mass="11640">MILQSLPPSYDRFIVNYNMNGLDKSIHELINMLVQYEATAHKFEPTVLVREASISKEKGKRVGHWKRKKGNGRAVAATASARGSSAAPPTGKGQREGWGFSVVEGK</sequence>
<proteinExistence type="predicted"/>
<feature type="region of interest" description="Disordered" evidence="1">
    <location>
        <begin position="59"/>
        <end position="106"/>
    </location>
</feature>
<protein>
    <submittedName>
        <fullName evidence="2">Uncharacterized protein</fullName>
    </submittedName>
</protein>
<comment type="caution">
    <text evidence="2">The sequence shown here is derived from an EMBL/GenBank/DDBJ whole genome shotgun (WGS) entry which is preliminary data.</text>
</comment>
<dbReference type="EMBL" id="JACGWN010000008">
    <property type="protein sequence ID" value="KAL0439613.1"/>
    <property type="molecule type" value="Genomic_DNA"/>
</dbReference>
<evidence type="ECO:0000313" key="2">
    <source>
        <dbReference type="EMBL" id="KAL0439613.1"/>
    </source>
</evidence>
<accession>A0AAW2WD92</accession>